<keyword evidence="3" id="KW-0813">Transport</keyword>
<feature type="domain" description="NapC/NirT cytochrome c N-terminal" evidence="14">
    <location>
        <begin position="59"/>
        <end position="133"/>
    </location>
</feature>
<evidence type="ECO:0000256" key="11">
    <source>
        <dbReference type="ARBA" id="ARBA00023136"/>
    </source>
</evidence>
<dbReference type="GO" id="GO:0009055">
    <property type="term" value="F:electron transfer activity"/>
    <property type="evidence" value="ECO:0007669"/>
    <property type="project" value="TreeGrafter"/>
</dbReference>
<keyword evidence="11 13" id="KW-0472">Membrane</keyword>
<dbReference type="AlphaFoldDB" id="A0A2S8EYV1"/>
<dbReference type="Gene3D" id="1.10.3820.10">
    <property type="entry name" value="Di-heme elbow motif domain"/>
    <property type="match status" value="1"/>
</dbReference>
<evidence type="ECO:0000256" key="8">
    <source>
        <dbReference type="ARBA" id="ARBA00022982"/>
    </source>
</evidence>
<keyword evidence="8" id="KW-0249">Electron transport</keyword>
<evidence type="ECO:0000256" key="7">
    <source>
        <dbReference type="ARBA" id="ARBA00022723"/>
    </source>
</evidence>
<dbReference type="PANTHER" id="PTHR30333:SF1">
    <property type="entry name" value="CYTOCHROME C-TYPE PROTEIN NAPC"/>
    <property type="match status" value="1"/>
</dbReference>
<dbReference type="NCBIfam" id="TIGR03153">
    <property type="entry name" value="cytochr_NrfH"/>
    <property type="match status" value="1"/>
</dbReference>
<accession>A0A2S8EYV1</accession>
<organism evidence="15 16">
    <name type="scientific">Blastopirellula marina</name>
    <dbReference type="NCBI Taxonomy" id="124"/>
    <lineage>
        <taxon>Bacteria</taxon>
        <taxon>Pseudomonadati</taxon>
        <taxon>Planctomycetota</taxon>
        <taxon>Planctomycetia</taxon>
        <taxon>Pirellulales</taxon>
        <taxon>Pirellulaceae</taxon>
        <taxon>Blastopirellula</taxon>
    </lineage>
</organism>
<dbReference type="GO" id="GO:0046872">
    <property type="term" value="F:metal ion binding"/>
    <property type="evidence" value="ECO:0007669"/>
    <property type="project" value="UniProtKB-KW"/>
</dbReference>
<proteinExistence type="inferred from homology"/>
<dbReference type="InterPro" id="IPR038266">
    <property type="entry name" value="NapC/NirT_cytc_sf"/>
</dbReference>
<keyword evidence="10" id="KW-0408">Iron</keyword>
<evidence type="ECO:0000256" key="10">
    <source>
        <dbReference type="ARBA" id="ARBA00023004"/>
    </source>
</evidence>
<dbReference type="GO" id="GO:0022900">
    <property type="term" value="P:electron transport chain"/>
    <property type="evidence" value="ECO:0007669"/>
    <property type="project" value="InterPro"/>
</dbReference>
<dbReference type="InterPro" id="IPR036280">
    <property type="entry name" value="Multihaem_cyt_sf"/>
</dbReference>
<keyword evidence="5" id="KW-0349">Heme</keyword>
<evidence type="ECO:0000256" key="2">
    <source>
        <dbReference type="ARBA" id="ARBA00007395"/>
    </source>
</evidence>
<dbReference type="Pfam" id="PF03264">
    <property type="entry name" value="Cytochrom_NNT"/>
    <property type="match status" value="1"/>
</dbReference>
<evidence type="ECO:0000256" key="12">
    <source>
        <dbReference type="SAM" id="MobiDB-lite"/>
    </source>
</evidence>
<reference evidence="15 16" key="1">
    <citation type="submission" date="2018-02" db="EMBL/GenBank/DDBJ databases">
        <title>Comparative genomes isolates from brazilian mangrove.</title>
        <authorList>
            <person name="Araujo J.E."/>
            <person name="Taketani R.G."/>
            <person name="Silva M.C.P."/>
            <person name="Loureco M.V."/>
            <person name="Andreote F.D."/>
        </authorList>
    </citation>
    <scope>NUCLEOTIDE SEQUENCE [LARGE SCALE GENOMIC DNA]</scope>
    <source>
        <strain evidence="15 16">HEX-2 MGV</strain>
    </source>
</reference>
<evidence type="ECO:0000256" key="3">
    <source>
        <dbReference type="ARBA" id="ARBA00022448"/>
    </source>
</evidence>
<dbReference type="GO" id="GO:0009061">
    <property type="term" value="P:anaerobic respiration"/>
    <property type="evidence" value="ECO:0007669"/>
    <property type="project" value="TreeGrafter"/>
</dbReference>
<dbReference type="OrthoDB" id="9791652at2"/>
<dbReference type="InterPro" id="IPR005126">
    <property type="entry name" value="NapC/NirT_cyt_c_N"/>
</dbReference>
<evidence type="ECO:0000256" key="13">
    <source>
        <dbReference type="SAM" id="Phobius"/>
    </source>
</evidence>
<dbReference type="InterPro" id="IPR051174">
    <property type="entry name" value="Cytochrome_c-type_ET"/>
</dbReference>
<evidence type="ECO:0000256" key="9">
    <source>
        <dbReference type="ARBA" id="ARBA00022989"/>
    </source>
</evidence>
<keyword evidence="6 13" id="KW-0812">Transmembrane</keyword>
<evidence type="ECO:0000259" key="14">
    <source>
        <dbReference type="Pfam" id="PF03264"/>
    </source>
</evidence>
<dbReference type="GO" id="GO:0005886">
    <property type="term" value="C:plasma membrane"/>
    <property type="evidence" value="ECO:0007669"/>
    <property type="project" value="UniProtKB-SubCell"/>
</dbReference>
<evidence type="ECO:0000256" key="4">
    <source>
        <dbReference type="ARBA" id="ARBA00022475"/>
    </source>
</evidence>
<keyword evidence="4" id="KW-1003">Cell membrane</keyword>
<dbReference type="PANTHER" id="PTHR30333">
    <property type="entry name" value="CYTOCHROME C-TYPE PROTEIN"/>
    <property type="match status" value="1"/>
</dbReference>
<feature type="transmembrane region" description="Helical" evidence="13">
    <location>
        <begin position="51"/>
        <end position="77"/>
    </location>
</feature>
<keyword evidence="9 13" id="KW-1133">Transmembrane helix</keyword>
<dbReference type="InterPro" id="IPR017571">
    <property type="entry name" value="NrfH"/>
</dbReference>
<gene>
    <name evidence="15" type="primary">nrfH</name>
    <name evidence="15" type="ORF">C5Y96_26755</name>
</gene>
<name>A0A2S8EYV1_9BACT</name>
<evidence type="ECO:0000313" key="15">
    <source>
        <dbReference type="EMBL" id="PQO25105.1"/>
    </source>
</evidence>
<keyword evidence="7" id="KW-0479">Metal-binding</keyword>
<comment type="caution">
    <text evidence="15">The sequence shown here is derived from an EMBL/GenBank/DDBJ whole genome shotgun (WGS) entry which is preliminary data.</text>
</comment>
<dbReference type="Proteomes" id="UP000240009">
    <property type="component" value="Unassembled WGS sequence"/>
</dbReference>
<protein>
    <submittedName>
        <fullName evidence="15">Cytochrome c nitrite reductase small subunit</fullName>
    </submittedName>
</protein>
<evidence type="ECO:0000256" key="6">
    <source>
        <dbReference type="ARBA" id="ARBA00022692"/>
    </source>
</evidence>
<comment type="subcellular location">
    <subcellularLocation>
        <location evidence="1">Cell membrane</location>
    </subcellularLocation>
</comment>
<evidence type="ECO:0000256" key="5">
    <source>
        <dbReference type="ARBA" id="ARBA00022617"/>
    </source>
</evidence>
<evidence type="ECO:0000313" key="16">
    <source>
        <dbReference type="Proteomes" id="UP000240009"/>
    </source>
</evidence>
<dbReference type="SUPFAM" id="SSF48695">
    <property type="entry name" value="Multiheme cytochromes"/>
    <property type="match status" value="1"/>
</dbReference>
<comment type="similarity">
    <text evidence="2">Belongs to the NapC/NirT/NrfH family.</text>
</comment>
<dbReference type="EMBL" id="PUIA01000094">
    <property type="protein sequence ID" value="PQO25105.1"/>
    <property type="molecule type" value="Genomic_DNA"/>
</dbReference>
<feature type="region of interest" description="Disordered" evidence="12">
    <location>
        <begin position="1"/>
        <end position="27"/>
    </location>
</feature>
<sequence>MPRTSCPRSKRNSSGSQASGRIRRDGIGLTHEKPASQKLYRTRNRYAKAKVLAGLFSSFFAILLGVVLGLGAFTFGYGKGASYLSNDPKTCVNCHVMQESYDTWEKSSHHDVAVCNDCHLSHDPIGKWVTKADNGFFHSLAFTFNDYPDPLRIKPRNRLVTQHACLHCHADFVHNMLPASPHSETMSCVHCHADVGHSLHSRVYPTLEPDSR</sequence>
<evidence type="ECO:0000256" key="1">
    <source>
        <dbReference type="ARBA" id="ARBA00004236"/>
    </source>
</evidence>